<proteinExistence type="predicted"/>
<feature type="chain" id="PRO_5004555101" evidence="1">
    <location>
        <begin position="20"/>
        <end position="816"/>
    </location>
</feature>
<evidence type="ECO:0000313" key="2">
    <source>
        <dbReference type="EMBL" id="EPX57158.1"/>
    </source>
</evidence>
<dbReference type="AlphaFoldDB" id="S9QL21"/>
<keyword evidence="3" id="KW-1185">Reference proteome</keyword>
<comment type="caution">
    <text evidence="2">The sequence shown here is derived from an EMBL/GenBank/DDBJ whole genome shotgun (WGS) entry which is preliminary data.</text>
</comment>
<name>S9QL21_CYSF2</name>
<gene>
    <name evidence="2" type="ORF">D187_006912</name>
</gene>
<keyword evidence="1" id="KW-0732">Signal</keyword>
<sequence length="816" mass="85966">MCLAAAGVLAMLAASRAHAGWREVTSMPERPNATLDVWGNGTFSLGFMGDGRGGAYLFVDGGVARRFNAFEASASVGTSYQPDTDCFVSVDQYGQRTSLGADGGLCGGINPSTPSINNHSDEGLQRVKHAVGGGAAAATYGNNQHTLLLSDAGLATPANTFSPVLALEQGSTRGAPLAVMRVGDSVYSVIGVLGSTTEGRWETIPFKDSGRWVLGALDAGPVQAVELFPVEGASVPFAMVGTRHAFIQGSLDNETPRLDAVQRLAAGEELVALSMNVREGGDGGHGFGMALVARADGGLQVMSPVPMQTKALAGTVWRPRVIPPDVMKNMTAKLKQVACHGASFCVLSAPGETVHNVFSYSNDASPEISVWDADGEVVTAMEFERGKNYKLTFLGKDPDGDPVRLTTSYSVTGSWEVKPVSAEPGEPVVMEISTSPICQTTEAGHFELTASDGLAAHEVRRTMPVRVVWTPLKPDSLQVSLSQSAQTLRVDSPLECEVERGLRADLRLEPEDANVPTRTARVDVPGEWSLTDLDCGRYHLRATLEDATGSSVEQQERSMVLPGRGVSLEPRPQNGMKAVCGQGATVSLSTLVTPTPGFCQTPDYSWTYESALEFEQLSEPDGTVRLASKAKELDALLGGSVRVGVTASKGPARTELSFDVPISVDPFVKVGRRSELPVASETGLVGVLVDLTNTTACDVSGARYVEHLEGLAYVEGSATLDGVPVETHWNGDALQVDGLLLAGGATRTLSYVARPLLVGERRMWGEASKGDVRLSVSEGNEPRPSGCGCASAESGPMLFVLAAMGAALRRRSTARS</sequence>
<dbReference type="EMBL" id="ANAH02000064">
    <property type="protein sequence ID" value="EPX57158.1"/>
    <property type="molecule type" value="Genomic_DNA"/>
</dbReference>
<evidence type="ECO:0000313" key="3">
    <source>
        <dbReference type="Proteomes" id="UP000011682"/>
    </source>
</evidence>
<feature type="signal peptide" evidence="1">
    <location>
        <begin position="1"/>
        <end position="19"/>
    </location>
</feature>
<evidence type="ECO:0000256" key="1">
    <source>
        <dbReference type="SAM" id="SignalP"/>
    </source>
</evidence>
<dbReference type="InterPro" id="IPR024038">
    <property type="entry name" value="MYXO-CTERM"/>
</dbReference>
<dbReference type="eggNOG" id="COG0094">
    <property type="taxonomic scope" value="Bacteria"/>
</dbReference>
<dbReference type="Proteomes" id="UP000011682">
    <property type="component" value="Unassembled WGS sequence"/>
</dbReference>
<organism evidence="2 3">
    <name type="scientific">Cystobacter fuscus (strain ATCC 25194 / DSM 2262 / NBRC 100088 / M29)</name>
    <dbReference type="NCBI Taxonomy" id="1242864"/>
    <lineage>
        <taxon>Bacteria</taxon>
        <taxon>Pseudomonadati</taxon>
        <taxon>Myxococcota</taxon>
        <taxon>Myxococcia</taxon>
        <taxon>Myxococcales</taxon>
        <taxon>Cystobacterineae</taxon>
        <taxon>Archangiaceae</taxon>
        <taxon>Cystobacter</taxon>
    </lineage>
</organism>
<reference evidence="2" key="1">
    <citation type="submission" date="2013-05" db="EMBL/GenBank/DDBJ databases">
        <title>Genome assembly of Cystobacter fuscus DSM 2262.</title>
        <authorList>
            <person name="Sharma G."/>
            <person name="Khatri I."/>
            <person name="Kaur C."/>
            <person name="Mayilraj S."/>
            <person name="Subramanian S."/>
        </authorList>
    </citation>
    <scope>NUCLEOTIDE SEQUENCE [LARGE SCALE GENOMIC DNA]</scope>
    <source>
        <strain evidence="2">DSM 2262</strain>
    </source>
</reference>
<accession>S9QL21</accession>
<protein>
    <submittedName>
        <fullName evidence="2">Uncharacterized protein</fullName>
    </submittedName>
</protein>
<dbReference type="NCBIfam" id="TIGR03901">
    <property type="entry name" value="MYXO-CTERM"/>
    <property type="match status" value="1"/>
</dbReference>